<keyword evidence="12" id="KW-0770">Synapse</keyword>
<evidence type="ECO:0000256" key="18">
    <source>
        <dbReference type="SAM" id="Phobius"/>
    </source>
</evidence>
<keyword evidence="14 18" id="KW-0472">Membrane</keyword>
<evidence type="ECO:0000256" key="6">
    <source>
        <dbReference type="ARBA" id="ARBA00004601"/>
    </source>
</evidence>
<keyword evidence="10" id="KW-0967">Endosome</keyword>
<keyword evidence="15" id="KW-0968">Cytoplasmic vesicle</keyword>
<evidence type="ECO:0000313" key="20">
    <source>
        <dbReference type="Proteomes" id="UP000759131"/>
    </source>
</evidence>
<dbReference type="GO" id="GO:0005769">
    <property type="term" value="C:early endosome"/>
    <property type="evidence" value="ECO:0007669"/>
    <property type="project" value="UniProtKB-SubCell"/>
</dbReference>
<keyword evidence="11 18" id="KW-1133">Transmembrane helix</keyword>
<evidence type="ECO:0000313" key="19">
    <source>
        <dbReference type="EMBL" id="CAD7636252.1"/>
    </source>
</evidence>
<accession>A0A7R9L7L9</accession>
<dbReference type="Pfam" id="PF05915">
    <property type="entry name" value="TMEM_230_134"/>
    <property type="match status" value="1"/>
</dbReference>
<dbReference type="GO" id="GO:0016020">
    <property type="term" value="C:membrane"/>
    <property type="evidence" value="ECO:0007669"/>
    <property type="project" value="UniProtKB-SubCell"/>
</dbReference>
<dbReference type="GO" id="GO:0008021">
    <property type="term" value="C:synaptic vesicle"/>
    <property type="evidence" value="ECO:0007669"/>
    <property type="project" value="UniProtKB-SubCell"/>
</dbReference>
<keyword evidence="13" id="KW-0333">Golgi apparatus</keyword>
<evidence type="ECO:0000256" key="4">
    <source>
        <dbReference type="ARBA" id="ARBA00004412"/>
    </source>
</evidence>
<evidence type="ECO:0000256" key="9">
    <source>
        <dbReference type="ARBA" id="ARBA00022692"/>
    </source>
</evidence>
<evidence type="ECO:0000256" key="16">
    <source>
        <dbReference type="ARBA" id="ARBA00024003"/>
    </source>
</evidence>
<feature type="non-terminal residue" evidence="19">
    <location>
        <position position="1"/>
    </location>
</feature>
<dbReference type="InterPro" id="IPR044234">
    <property type="entry name" value="TMEM230"/>
</dbReference>
<keyword evidence="20" id="KW-1185">Reference proteome</keyword>
<evidence type="ECO:0000256" key="5">
    <source>
        <dbReference type="ARBA" id="ARBA00004419"/>
    </source>
</evidence>
<evidence type="ECO:0000256" key="15">
    <source>
        <dbReference type="ARBA" id="ARBA00023329"/>
    </source>
</evidence>
<evidence type="ECO:0000256" key="8">
    <source>
        <dbReference type="ARBA" id="ARBA00007743"/>
    </source>
</evidence>
<evidence type="ECO:0000256" key="3">
    <source>
        <dbReference type="ARBA" id="ARBA00004234"/>
    </source>
</evidence>
<evidence type="ECO:0000256" key="17">
    <source>
        <dbReference type="ARBA" id="ARBA00024088"/>
    </source>
</evidence>
<comment type="subcellular location">
    <subcellularLocation>
        <location evidence="5">Cytoplasmic vesicle</location>
        <location evidence="5">Autophagosome</location>
    </subcellularLocation>
    <subcellularLocation>
        <location evidence="3">Cytoplasmic vesicle</location>
        <location evidence="3">Secretory vesicle</location>
        <location evidence="3">Synaptic vesicle</location>
    </subcellularLocation>
    <subcellularLocation>
        <location evidence="4">Early endosome</location>
    </subcellularLocation>
    <subcellularLocation>
        <location evidence="6">Golgi apparatus</location>
        <location evidence="6">trans-Golgi network</location>
    </subcellularLocation>
    <subcellularLocation>
        <location evidence="7">Late endosome</location>
    </subcellularLocation>
    <subcellularLocation>
        <location evidence="1">Membrane</location>
        <topology evidence="1">Multi-pass membrane protein</topology>
    </subcellularLocation>
    <subcellularLocation>
        <location evidence="2">Recycling endosome</location>
    </subcellularLocation>
</comment>
<sequence length="100" mass="11250">CGLATTAGVIDGKTGADRIRIPWRAICLALFLFIVGSVVIVISILILFGYIVNIQPNDGLLVLAFLGFVMFIPGFYHIRIAYYAYYRYDGYNFEDIPDFD</sequence>
<evidence type="ECO:0000256" key="10">
    <source>
        <dbReference type="ARBA" id="ARBA00022753"/>
    </source>
</evidence>
<dbReference type="GO" id="GO:0005770">
    <property type="term" value="C:late endosome"/>
    <property type="evidence" value="ECO:0007669"/>
    <property type="project" value="UniProtKB-SubCell"/>
</dbReference>
<dbReference type="EMBL" id="OC873159">
    <property type="protein sequence ID" value="CAD7636252.1"/>
    <property type="molecule type" value="Genomic_DNA"/>
</dbReference>
<dbReference type="InterPro" id="IPR008590">
    <property type="entry name" value="TMEM_230/134"/>
</dbReference>
<dbReference type="PANTHER" id="PTHR15664:SF6">
    <property type="entry name" value="TRANSMEMBRANE PROTEIN 230"/>
    <property type="match status" value="1"/>
</dbReference>
<feature type="transmembrane region" description="Helical" evidence="18">
    <location>
        <begin position="59"/>
        <end position="78"/>
    </location>
</feature>
<evidence type="ECO:0000256" key="11">
    <source>
        <dbReference type="ARBA" id="ARBA00022989"/>
    </source>
</evidence>
<organism evidence="19">
    <name type="scientific">Medioppia subpectinata</name>
    <dbReference type="NCBI Taxonomy" id="1979941"/>
    <lineage>
        <taxon>Eukaryota</taxon>
        <taxon>Metazoa</taxon>
        <taxon>Ecdysozoa</taxon>
        <taxon>Arthropoda</taxon>
        <taxon>Chelicerata</taxon>
        <taxon>Arachnida</taxon>
        <taxon>Acari</taxon>
        <taxon>Acariformes</taxon>
        <taxon>Sarcoptiformes</taxon>
        <taxon>Oribatida</taxon>
        <taxon>Brachypylina</taxon>
        <taxon>Oppioidea</taxon>
        <taxon>Oppiidae</taxon>
        <taxon>Medioppia</taxon>
    </lineage>
</organism>
<evidence type="ECO:0000256" key="12">
    <source>
        <dbReference type="ARBA" id="ARBA00023018"/>
    </source>
</evidence>
<dbReference type="Proteomes" id="UP000759131">
    <property type="component" value="Unassembled WGS sequence"/>
</dbReference>
<dbReference type="GO" id="GO:0055037">
    <property type="term" value="C:recycling endosome"/>
    <property type="evidence" value="ECO:0007669"/>
    <property type="project" value="UniProtKB-SubCell"/>
</dbReference>
<evidence type="ECO:0000256" key="14">
    <source>
        <dbReference type="ARBA" id="ARBA00023136"/>
    </source>
</evidence>
<comment type="similarity">
    <text evidence="8">Belongs to the TMEM134/TMEM230 family.</text>
</comment>
<evidence type="ECO:0000256" key="13">
    <source>
        <dbReference type="ARBA" id="ARBA00023034"/>
    </source>
</evidence>
<feature type="transmembrane region" description="Helical" evidence="18">
    <location>
        <begin position="28"/>
        <end position="53"/>
    </location>
</feature>
<protein>
    <recommendedName>
        <fullName evidence="17">Transmembrane protein 230</fullName>
    </recommendedName>
</protein>
<reference evidence="19" key="1">
    <citation type="submission" date="2020-11" db="EMBL/GenBank/DDBJ databases">
        <authorList>
            <person name="Tran Van P."/>
        </authorList>
    </citation>
    <scope>NUCLEOTIDE SEQUENCE</scope>
</reference>
<evidence type="ECO:0000256" key="2">
    <source>
        <dbReference type="ARBA" id="ARBA00004172"/>
    </source>
</evidence>
<comment type="function">
    <text evidence="16">Involved in trafficking and recycling of synaptic vesicles.</text>
</comment>
<dbReference type="PANTHER" id="PTHR15664">
    <property type="entry name" value="C20ORF30 PROTEIN"/>
    <property type="match status" value="1"/>
</dbReference>
<dbReference type="GO" id="GO:0005776">
    <property type="term" value="C:autophagosome"/>
    <property type="evidence" value="ECO:0007669"/>
    <property type="project" value="UniProtKB-SubCell"/>
</dbReference>
<dbReference type="EMBL" id="CAJPIZ010018584">
    <property type="protein sequence ID" value="CAG2116595.1"/>
    <property type="molecule type" value="Genomic_DNA"/>
</dbReference>
<evidence type="ECO:0000256" key="1">
    <source>
        <dbReference type="ARBA" id="ARBA00004141"/>
    </source>
</evidence>
<gene>
    <name evidence="19" type="ORF">OSB1V03_LOCUS16554</name>
</gene>
<name>A0A7R9L7L9_9ACAR</name>
<keyword evidence="9 18" id="KW-0812">Transmembrane</keyword>
<evidence type="ECO:0000256" key="7">
    <source>
        <dbReference type="ARBA" id="ARBA00004603"/>
    </source>
</evidence>
<dbReference type="GO" id="GO:0005794">
    <property type="term" value="C:Golgi apparatus"/>
    <property type="evidence" value="ECO:0007669"/>
    <property type="project" value="UniProtKB-SubCell"/>
</dbReference>
<dbReference type="AlphaFoldDB" id="A0A7R9L7L9"/>
<proteinExistence type="inferred from homology"/>